<keyword evidence="1 2" id="KW-0808">Transferase</keyword>
<keyword evidence="3" id="KW-1133">Transmembrane helix</keyword>
<dbReference type="AlphaFoldDB" id="A0A4Y8ZRE5"/>
<dbReference type="PROSITE" id="PS00379">
    <property type="entry name" value="CDP_ALCOHOL_P_TRANSF"/>
    <property type="match status" value="1"/>
</dbReference>
<dbReference type="InterPro" id="IPR000462">
    <property type="entry name" value="CDP-OH_P_trans"/>
</dbReference>
<feature type="transmembrane region" description="Helical" evidence="3">
    <location>
        <begin position="124"/>
        <end position="151"/>
    </location>
</feature>
<dbReference type="GO" id="GO:0008654">
    <property type="term" value="P:phospholipid biosynthetic process"/>
    <property type="evidence" value="ECO:0007669"/>
    <property type="project" value="InterPro"/>
</dbReference>
<comment type="caution">
    <text evidence="4">The sequence shown here is derived from an EMBL/GenBank/DDBJ whole genome shotgun (WGS) entry which is preliminary data.</text>
</comment>
<dbReference type="GO" id="GO:0016020">
    <property type="term" value="C:membrane"/>
    <property type="evidence" value="ECO:0007669"/>
    <property type="project" value="InterPro"/>
</dbReference>
<evidence type="ECO:0000313" key="5">
    <source>
        <dbReference type="Proteomes" id="UP000298213"/>
    </source>
</evidence>
<comment type="similarity">
    <text evidence="2">Belongs to the CDP-alcohol phosphatidyltransferase class-I family.</text>
</comment>
<reference evidence="4 5" key="1">
    <citation type="submission" date="2019-03" db="EMBL/GenBank/DDBJ databases">
        <title>Genome sequence of Sphingomonas sp. 17J27-24.</title>
        <authorList>
            <person name="Kim M."/>
            <person name="Maeng S."/>
            <person name="Sathiyaraj S."/>
        </authorList>
    </citation>
    <scope>NUCLEOTIDE SEQUENCE [LARGE SCALE GENOMIC DNA]</scope>
    <source>
        <strain evidence="4 5">17J27-24</strain>
    </source>
</reference>
<name>A0A4Y8ZRE5_9SPHN</name>
<gene>
    <name evidence="4" type="ORF">E2493_09110</name>
</gene>
<dbReference type="InterPro" id="IPR043130">
    <property type="entry name" value="CDP-OH_PTrfase_TM_dom"/>
</dbReference>
<keyword evidence="5" id="KW-1185">Reference proteome</keyword>
<organism evidence="4 5">
    <name type="scientific">Sphingomonas parva</name>
    <dbReference type="NCBI Taxonomy" id="2555898"/>
    <lineage>
        <taxon>Bacteria</taxon>
        <taxon>Pseudomonadati</taxon>
        <taxon>Pseudomonadota</taxon>
        <taxon>Alphaproteobacteria</taxon>
        <taxon>Sphingomonadales</taxon>
        <taxon>Sphingomonadaceae</taxon>
        <taxon>Sphingomonas</taxon>
    </lineage>
</organism>
<evidence type="ECO:0000256" key="1">
    <source>
        <dbReference type="ARBA" id="ARBA00022679"/>
    </source>
</evidence>
<evidence type="ECO:0000256" key="2">
    <source>
        <dbReference type="RuleBase" id="RU003750"/>
    </source>
</evidence>
<dbReference type="Gene3D" id="1.20.120.1760">
    <property type="match status" value="1"/>
</dbReference>
<sequence>MMTSGVQVSASERRSEGVLKARPVELEDWLNRSIYHPLSRRIALALQHTPVTPNMISITSGLSIVAATACYTLVEGPLGIALGLFFHVLWHVIDGADGDLARLTGKSSPVGEMIDGLCDYVGHIILYTALAFHAGGWAWWAAAFAAASRILQANHIESVRRTYLWRAYGVPWLRQSKSGVAARRSVAAILLAPVAAVYVGLAGLLIPRSAQADALVERLEAAPATREQARSVSRQVGRRALAWQVPLGANLRTLFLGASMALGSPGWFFLFEATALNVLLAASIVRQRRVNKDLTQALEQVAGR</sequence>
<feature type="transmembrane region" description="Helical" evidence="3">
    <location>
        <begin position="186"/>
        <end position="206"/>
    </location>
</feature>
<evidence type="ECO:0000256" key="3">
    <source>
        <dbReference type="SAM" id="Phobius"/>
    </source>
</evidence>
<protein>
    <submittedName>
        <fullName evidence="4">CDP-alcohol phosphatidyltransferase family protein</fullName>
    </submittedName>
</protein>
<proteinExistence type="inferred from homology"/>
<dbReference type="Pfam" id="PF01066">
    <property type="entry name" value="CDP-OH_P_transf"/>
    <property type="match status" value="1"/>
</dbReference>
<dbReference type="InterPro" id="IPR048254">
    <property type="entry name" value="CDP_ALCOHOL_P_TRANSF_CS"/>
</dbReference>
<dbReference type="Proteomes" id="UP000298213">
    <property type="component" value="Unassembled WGS sequence"/>
</dbReference>
<keyword evidence="3" id="KW-0472">Membrane</keyword>
<feature type="transmembrane region" description="Helical" evidence="3">
    <location>
        <begin position="64"/>
        <end position="90"/>
    </location>
</feature>
<dbReference type="EMBL" id="SPDV01000014">
    <property type="protein sequence ID" value="TFI58573.1"/>
    <property type="molecule type" value="Genomic_DNA"/>
</dbReference>
<accession>A0A4Y8ZRE5</accession>
<evidence type="ECO:0000313" key="4">
    <source>
        <dbReference type="EMBL" id="TFI58573.1"/>
    </source>
</evidence>
<feature type="transmembrane region" description="Helical" evidence="3">
    <location>
        <begin position="266"/>
        <end position="285"/>
    </location>
</feature>
<keyword evidence="3" id="KW-0812">Transmembrane</keyword>
<dbReference type="GO" id="GO:0016780">
    <property type="term" value="F:phosphotransferase activity, for other substituted phosphate groups"/>
    <property type="evidence" value="ECO:0007669"/>
    <property type="project" value="InterPro"/>
</dbReference>